<evidence type="ECO:0000313" key="3">
    <source>
        <dbReference type="Proteomes" id="UP001187192"/>
    </source>
</evidence>
<dbReference type="EMBL" id="BTGU01000012">
    <property type="protein sequence ID" value="GMN41384.1"/>
    <property type="molecule type" value="Genomic_DNA"/>
</dbReference>
<gene>
    <name evidence="2" type="ORF">TIFTF001_010612</name>
</gene>
<protein>
    <submittedName>
        <fullName evidence="2">Uncharacterized protein</fullName>
    </submittedName>
</protein>
<comment type="caution">
    <text evidence="2">The sequence shown here is derived from an EMBL/GenBank/DDBJ whole genome shotgun (WGS) entry which is preliminary data.</text>
</comment>
<dbReference type="AlphaFoldDB" id="A0AA87ZQD2"/>
<reference evidence="2" key="1">
    <citation type="submission" date="2023-07" db="EMBL/GenBank/DDBJ databases">
        <title>draft genome sequence of fig (Ficus carica).</title>
        <authorList>
            <person name="Takahashi T."/>
            <person name="Nishimura K."/>
        </authorList>
    </citation>
    <scope>NUCLEOTIDE SEQUENCE</scope>
</reference>
<organism evidence="2 3">
    <name type="scientific">Ficus carica</name>
    <name type="common">Common fig</name>
    <dbReference type="NCBI Taxonomy" id="3494"/>
    <lineage>
        <taxon>Eukaryota</taxon>
        <taxon>Viridiplantae</taxon>
        <taxon>Streptophyta</taxon>
        <taxon>Embryophyta</taxon>
        <taxon>Tracheophyta</taxon>
        <taxon>Spermatophyta</taxon>
        <taxon>Magnoliopsida</taxon>
        <taxon>eudicotyledons</taxon>
        <taxon>Gunneridae</taxon>
        <taxon>Pentapetalae</taxon>
        <taxon>rosids</taxon>
        <taxon>fabids</taxon>
        <taxon>Rosales</taxon>
        <taxon>Moraceae</taxon>
        <taxon>Ficeae</taxon>
        <taxon>Ficus</taxon>
    </lineage>
</organism>
<feature type="compositionally biased region" description="Low complexity" evidence="1">
    <location>
        <begin position="26"/>
        <end position="39"/>
    </location>
</feature>
<proteinExistence type="predicted"/>
<keyword evidence="3" id="KW-1185">Reference proteome</keyword>
<evidence type="ECO:0000313" key="2">
    <source>
        <dbReference type="EMBL" id="GMN41384.1"/>
    </source>
</evidence>
<evidence type="ECO:0000256" key="1">
    <source>
        <dbReference type="SAM" id="MobiDB-lite"/>
    </source>
</evidence>
<feature type="region of interest" description="Disordered" evidence="1">
    <location>
        <begin position="1"/>
        <end position="43"/>
    </location>
</feature>
<accession>A0AA87ZQD2</accession>
<sequence length="91" mass="9912">MPAQTSQARKNLGPHYQPSPQEFRAKFSAKPAPAFSSSPDLPPARVISGPRNFWAVSSAKPAQIWCQLQPRPSFPPAGLPRVSTRFTSLIA</sequence>
<dbReference type="Proteomes" id="UP001187192">
    <property type="component" value="Unassembled WGS sequence"/>
</dbReference>
<name>A0AA87ZQD2_FICCA</name>